<dbReference type="AlphaFoldDB" id="A0A923KZF2"/>
<dbReference type="GO" id="GO:0008237">
    <property type="term" value="F:metallopeptidase activity"/>
    <property type="evidence" value="ECO:0007669"/>
    <property type="project" value="InterPro"/>
</dbReference>
<feature type="transmembrane region" description="Helical" evidence="1">
    <location>
        <begin position="408"/>
        <end position="429"/>
    </location>
</feature>
<feature type="transmembrane region" description="Helical" evidence="1">
    <location>
        <begin position="441"/>
        <end position="459"/>
    </location>
</feature>
<keyword evidence="1" id="KW-0472">Membrane</keyword>
<dbReference type="RefSeq" id="WP_186880583.1">
    <property type="nucleotide sequence ID" value="NZ_JACOGG010000005.1"/>
</dbReference>
<dbReference type="Pfam" id="PF01433">
    <property type="entry name" value="Peptidase_M1"/>
    <property type="match status" value="1"/>
</dbReference>
<feature type="transmembrane region" description="Helical" evidence="1">
    <location>
        <begin position="320"/>
        <end position="341"/>
    </location>
</feature>
<evidence type="ECO:0000313" key="4">
    <source>
        <dbReference type="Proteomes" id="UP000612361"/>
    </source>
</evidence>
<feature type="transmembrane region" description="Helical" evidence="1">
    <location>
        <begin position="353"/>
        <end position="376"/>
    </location>
</feature>
<keyword evidence="1" id="KW-0812">Transmembrane</keyword>
<accession>A0A923KZF2</accession>
<name>A0A923KZF2_9BURK</name>
<gene>
    <name evidence="3" type="ORF">H8K47_06405</name>
</gene>
<evidence type="ECO:0000256" key="1">
    <source>
        <dbReference type="SAM" id="Phobius"/>
    </source>
</evidence>
<comment type="caution">
    <text evidence="3">The sequence shown here is derived from an EMBL/GenBank/DDBJ whole genome shotgun (WGS) entry which is preliminary data.</text>
</comment>
<keyword evidence="1" id="KW-1133">Transmembrane helix</keyword>
<dbReference type="EMBL" id="JACOGG010000005">
    <property type="protein sequence ID" value="MBC3934986.1"/>
    <property type="molecule type" value="Genomic_DNA"/>
</dbReference>
<dbReference type="Pfam" id="PF12730">
    <property type="entry name" value="ABC2_membrane_4"/>
    <property type="match status" value="1"/>
</dbReference>
<feature type="transmembrane region" description="Helical" evidence="1">
    <location>
        <begin position="247"/>
        <end position="266"/>
    </location>
</feature>
<dbReference type="InterPro" id="IPR027268">
    <property type="entry name" value="Peptidase_M4/M1_CTD_sf"/>
</dbReference>
<feature type="transmembrane region" description="Helical" evidence="1">
    <location>
        <begin position="153"/>
        <end position="172"/>
    </location>
</feature>
<dbReference type="SUPFAM" id="SSF55486">
    <property type="entry name" value="Metalloproteases ('zincins'), catalytic domain"/>
    <property type="match status" value="1"/>
</dbReference>
<organism evidence="3 4">
    <name type="scientific">Undibacterium rugosum</name>
    <dbReference type="NCBI Taxonomy" id="2762291"/>
    <lineage>
        <taxon>Bacteria</taxon>
        <taxon>Pseudomonadati</taxon>
        <taxon>Pseudomonadota</taxon>
        <taxon>Betaproteobacteria</taxon>
        <taxon>Burkholderiales</taxon>
        <taxon>Oxalobacteraceae</taxon>
        <taxon>Undibacterium</taxon>
    </lineage>
</organism>
<dbReference type="Proteomes" id="UP000612361">
    <property type="component" value="Unassembled WGS sequence"/>
</dbReference>
<feature type="transmembrane region" description="Helical" evidence="1">
    <location>
        <begin position="59"/>
        <end position="78"/>
    </location>
</feature>
<feature type="domain" description="Peptidase M1 membrane alanine aminopeptidase" evidence="2">
    <location>
        <begin position="866"/>
        <end position="1048"/>
    </location>
</feature>
<reference evidence="3" key="1">
    <citation type="submission" date="2020-08" db="EMBL/GenBank/DDBJ databases">
        <title>Novel species isolated from subtropical streams in China.</title>
        <authorList>
            <person name="Lu H."/>
        </authorList>
    </citation>
    <scope>NUCLEOTIDE SEQUENCE</scope>
    <source>
        <strain evidence="3">CY7W</strain>
    </source>
</reference>
<feature type="transmembrane region" description="Helical" evidence="1">
    <location>
        <begin position="20"/>
        <end position="47"/>
    </location>
</feature>
<feature type="transmembrane region" description="Helical" evidence="1">
    <location>
        <begin position="566"/>
        <end position="587"/>
    </location>
</feature>
<proteinExistence type="predicted"/>
<sequence length="1191" mass="134277">MLTILQFELRQKFRSISTYIYFLMFFALAMLWVAAAGGAFSGATISFGGKTYINAPSSISQTITFLGYLGTVIVAAMMGRAIQQDTEHNIWHFFYTLPLHRASYLAGRYLAALITLLFVFSSIALGAWLGLYLPGIEPIRVGPHIASAYVLPYFFSIIPNLITFGAIFFFLGATLRRMLPVYVASVVLLIGYLIAGALLSDMDNRNLAAMIDPFGSRAISRLTEYWSVDDKNTRLIPLAGIYLANRLLWGSIGLITLALCFWRFQFSAASVTGKQKKETITATPASLRVPSVKPDFGKAHLWHLFRAQTWLNLRETVKNVYFITIALCGVLFMFATSTAITKMYGTATYPVTYAVLQVMSGSFALFMLIITTFYAGELVWREREARIAQLMDALPVPNALPFLSKLSALILLQGILLAVLMVCGILVQLFHGYTQFELGQYLYQLFLLQWPDYMLLAVLAMSLQVIVNHKYVAYFLMILYYIAGIALPALGVEHPMVIYGNTPSVTYSALNGYGHFIPAIRWTQAYWGGAALMLVAASLCFWVRGTGSDWRGRLHTARAQLSGSTLGLGSMGALLFLLCGGVLFYFYNIVNSYKTSYDNEVAQANYEKKYKTLEGKPQPRISDVKLAVDIFPDRRSAAIEGEYQLVNRTTEAISEIYILQNDEAEIRQLSLESPNTVGIRDKDNGMYSFRLQPALAPGASVRLRFRLNYDAHSFLGMSKRDTVIANGTFFNSTLMPHIGYQSNVELSEDKLRRKHGLKEKERMLQRDDPRGLANSYIANDADWIRFDATVSTSSDQMAIAPGKLDKHWEKDGRRYFHYSVDQPILNFYSFQSGRYAVKQAQWNDVAIEIDYQPGHEYNLDRMVKGVQESLTYYSKNFGPYQHKLVRIIEFPRYAGFAQAFPNTIPFSESIGFIAKVDDSNPKDIDYPFYVTAHEVAHQWWAHQVISANTQGATTLVETLAQYSALMVMKQTYGEAKMRKFLKYELDAYLRGRGQERKKEQPLAFNENQQYIHYNKGSLIMYLMQDQLGEDQVNRALREVVAQYANHGAPYPTSRVLVDALRRVAPADKQQMITDAFESIILYESRALSATAKAIGADQYEITLKVSNNKLKADEFGAEKEVALNDSMDIGVDDKDGKPLLRERHLIRQKTGEYKLIVSGKPAKAGIDPDNKYIDRKPDDNLIQIEFQDGGK</sequence>
<evidence type="ECO:0000259" key="2">
    <source>
        <dbReference type="Pfam" id="PF01433"/>
    </source>
</evidence>
<feature type="transmembrane region" description="Helical" evidence="1">
    <location>
        <begin position="179"/>
        <end position="200"/>
    </location>
</feature>
<feature type="transmembrane region" description="Helical" evidence="1">
    <location>
        <begin position="471"/>
        <end position="490"/>
    </location>
</feature>
<evidence type="ECO:0000313" key="3">
    <source>
        <dbReference type="EMBL" id="MBC3934986.1"/>
    </source>
</evidence>
<dbReference type="GO" id="GO:0008270">
    <property type="term" value="F:zinc ion binding"/>
    <property type="evidence" value="ECO:0007669"/>
    <property type="project" value="InterPro"/>
</dbReference>
<protein>
    <submittedName>
        <fullName evidence="3">ABC transporter permease</fullName>
    </submittedName>
</protein>
<feature type="transmembrane region" description="Helical" evidence="1">
    <location>
        <begin position="109"/>
        <end position="133"/>
    </location>
</feature>
<keyword evidence="4" id="KW-1185">Reference proteome</keyword>
<dbReference type="Gene3D" id="1.10.390.10">
    <property type="entry name" value="Neutral Protease Domain 2"/>
    <property type="match status" value="1"/>
</dbReference>
<feature type="transmembrane region" description="Helical" evidence="1">
    <location>
        <begin position="525"/>
        <end position="545"/>
    </location>
</feature>
<dbReference type="InterPro" id="IPR014782">
    <property type="entry name" value="Peptidase_M1_dom"/>
</dbReference>